<evidence type="ECO:0000256" key="6">
    <source>
        <dbReference type="ARBA" id="ARBA00023012"/>
    </source>
</evidence>
<dbReference type="SUPFAM" id="SSF47384">
    <property type="entry name" value="Homodimeric domain of signal transducing histidine kinase"/>
    <property type="match status" value="1"/>
</dbReference>
<dbReference type="Pfam" id="PF00512">
    <property type="entry name" value="HisKA"/>
    <property type="match status" value="1"/>
</dbReference>
<keyword evidence="11" id="KW-1185">Reference proteome</keyword>
<sequence>MLTKAGLKLALFYSALFFGFFWIFSLGLYVWMDKSIGDGLIVQQVQQQEQQGSFEGVFDEKSVTIAGNIALDQLKMILLVLNGGLLVVIPLTAWFLMRRTLGPVQAIHEQQRQFASDVSHELRTPLSIISGEIEIALKKDRTRDDYQQTLKSTKEETDRLIQLVEHLLLLTRMEQSKQAREMEAVDVTDLINQMIGVVQQKSKEKQIEILVTFAEESVIVVGQEALLKQLFLNILDNAIKYTPKSGKITIGLSQDKSHGIVTIKDTGVGIAPDQQAKIFDRFYRIEAARSETKGYGLGLAIARAIVALHHGEIHIHSALGKGTTFFLSLPLA</sequence>
<dbReference type="STRING" id="485913.Krac_10698"/>
<keyword evidence="7 8" id="KW-0472">Membrane</keyword>
<dbReference type="InParanoid" id="D6TIA1"/>
<dbReference type="eggNOG" id="COG5002">
    <property type="taxonomic scope" value="Bacteria"/>
</dbReference>
<dbReference type="GO" id="GO:0000155">
    <property type="term" value="F:phosphorelay sensor kinase activity"/>
    <property type="evidence" value="ECO:0007669"/>
    <property type="project" value="InterPro"/>
</dbReference>
<evidence type="ECO:0000256" key="8">
    <source>
        <dbReference type="SAM" id="Phobius"/>
    </source>
</evidence>
<dbReference type="Pfam" id="PF02518">
    <property type="entry name" value="HATPase_c"/>
    <property type="match status" value="1"/>
</dbReference>
<dbReference type="EC" id="2.7.13.3" evidence="2"/>
<dbReference type="InterPro" id="IPR036097">
    <property type="entry name" value="HisK_dim/P_sf"/>
</dbReference>
<evidence type="ECO:0000256" key="7">
    <source>
        <dbReference type="ARBA" id="ARBA00023136"/>
    </source>
</evidence>
<feature type="domain" description="Histidine kinase" evidence="9">
    <location>
        <begin position="117"/>
        <end position="332"/>
    </location>
</feature>
<dbReference type="GO" id="GO:0004721">
    <property type="term" value="F:phosphoprotein phosphatase activity"/>
    <property type="evidence" value="ECO:0007669"/>
    <property type="project" value="TreeGrafter"/>
</dbReference>
<proteinExistence type="predicted"/>
<protein>
    <recommendedName>
        <fullName evidence="2">histidine kinase</fullName>
        <ecNumber evidence="2">2.7.13.3</ecNumber>
    </recommendedName>
</protein>
<evidence type="ECO:0000313" key="11">
    <source>
        <dbReference type="Proteomes" id="UP000004508"/>
    </source>
</evidence>
<evidence type="ECO:0000313" key="10">
    <source>
        <dbReference type="EMBL" id="EFH89158.1"/>
    </source>
</evidence>
<reference evidence="10 11" key="1">
    <citation type="journal article" date="2011" name="Stand. Genomic Sci.">
        <title>Non-contiguous finished genome sequence and contextual data of the filamentous soil bacterium Ktedonobacter racemifer type strain (SOSP1-21).</title>
        <authorList>
            <person name="Chang Y.J."/>
            <person name="Land M."/>
            <person name="Hauser L."/>
            <person name="Chertkov O."/>
            <person name="Del Rio T.G."/>
            <person name="Nolan M."/>
            <person name="Copeland A."/>
            <person name="Tice H."/>
            <person name="Cheng J.F."/>
            <person name="Lucas S."/>
            <person name="Han C."/>
            <person name="Goodwin L."/>
            <person name="Pitluck S."/>
            <person name="Ivanova N."/>
            <person name="Ovchinikova G."/>
            <person name="Pati A."/>
            <person name="Chen A."/>
            <person name="Palaniappan K."/>
            <person name="Mavromatis K."/>
            <person name="Liolios K."/>
            <person name="Brettin T."/>
            <person name="Fiebig A."/>
            <person name="Rohde M."/>
            <person name="Abt B."/>
            <person name="Goker M."/>
            <person name="Detter J.C."/>
            <person name="Woyke T."/>
            <person name="Bristow J."/>
            <person name="Eisen J.A."/>
            <person name="Markowitz V."/>
            <person name="Hugenholtz P."/>
            <person name="Kyrpides N.C."/>
            <person name="Klenk H.P."/>
            <person name="Lapidus A."/>
        </authorList>
    </citation>
    <scope>NUCLEOTIDE SEQUENCE [LARGE SCALE GENOMIC DNA]</scope>
    <source>
        <strain evidence="11">DSM 44963</strain>
    </source>
</reference>
<dbReference type="PRINTS" id="PR00344">
    <property type="entry name" value="BCTRLSENSOR"/>
</dbReference>
<dbReference type="InterPro" id="IPR005467">
    <property type="entry name" value="His_kinase_dom"/>
</dbReference>
<evidence type="ECO:0000256" key="1">
    <source>
        <dbReference type="ARBA" id="ARBA00000085"/>
    </source>
</evidence>
<dbReference type="PANTHER" id="PTHR45453:SF1">
    <property type="entry name" value="PHOSPHATE REGULON SENSOR PROTEIN PHOR"/>
    <property type="match status" value="1"/>
</dbReference>
<dbReference type="GO" id="GO:0016036">
    <property type="term" value="P:cellular response to phosphate starvation"/>
    <property type="evidence" value="ECO:0007669"/>
    <property type="project" value="TreeGrafter"/>
</dbReference>
<name>D6TIA1_KTERA</name>
<comment type="caution">
    <text evidence="10">The sequence shown here is derived from an EMBL/GenBank/DDBJ whole genome shotgun (WGS) entry which is preliminary data.</text>
</comment>
<dbReference type="SUPFAM" id="SSF55874">
    <property type="entry name" value="ATPase domain of HSP90 chaperone/DNA topoisomerase II/histidine kinase"/>
    <property type="match status" value="1"/>
</dbReference>
<dbReference type="FunFam" id="3.30.565.10:FF:000006">
    <property type="entry name" value="Sensor histidine kinase WalK"/>
    <property type="match status" value="1"/>
</dbReference>
<gene>
    <name evidence="10" type="ORF">Krac_10698</name>
</gene>
<dbReference type="RefSeq" id="WP_007905553.1">
    <property type="nucleotide sequence ID" value="NZ_ADVG01000001.1"/>
</dbReference>
<keyword evidence="8" id="KW-1133">Transmembrane helix</keyword>
<dbReference type="InterPro" id="IPR003661">
    <property type="entry name" value="HisK_dim/P_dom"/>
</dbReference>
<dbReference type="AlphaFoldDB" id="D6TIA1"/>
<evidence type="ECO:0000256" key="5">
    <source>
        <dbReference type="ARBA" id="ARBA00022777"/>
    </source>
</evidence>
<dbReference type="Proteomes" id="UP000004508">
    <property type="component" value="Unassembled WGS sequence"/>
</dbReference>
<dbReference type="Gene3D" id="3.30.565.10">
    <property type="entry name" value="Histidine kinase-like ATPase, C-terminal domain"/>
    <property type="match status" value="1"/>
</dbReference>
<evidence type="ECO:0000256" key="4">
    <source>
        <dbReference type="ARBA" id="ARBA00022679"/>
    </source>
</evidence>
<organism evidence="10 11">
    <name type="scientific">Ktedonobacter racemifer DSM 44963</name>
    <dbReference type="NCBI Taxonomy" id="485913"/>
    <lineage>
        <taxon>Bacteria</taxon>
        <taxon>Bacillati</taxon>
        <taxon>Chloroflexota</taxon>
        <taxon>Ktedonobacteria</taxon>
        <taxon>Ktedonobacterales</taxon>
        <taxon>Ktedonobacteraceae</taxon>
        <taxon>Ktedonobacter</taxon>
    </lineage>
</organism>
<dbReference type="EMBL" id="ADVG01000001">
    <property type="protein sequence ID" value="EFH89158.1"/>
    <property type="molecule type" value="Genomic_DNA"/>
</dbReference>
<comment type="catalytic activity">
    <reaction evidence="1">
        <text>ATP + protein L-histidine = ADP + protein N-phospho-L-histidine.</text>
        <dbReference type="EC" id="2.7.13.3"/>
    </reaction>
</comment>
<keyword evidence="4" id="KW-0808">Transferase</keyword>
<keyword evidence="6" id="KW-0902">Two-component regulatory system</keyword>
<feature type="transmembrane region" description="Helical" evidence="8">
    <location>
        <begin position="76"/>
        <end position="97"/>
    </location>
</feature>
<dbReference type="OrthoDB" id="152194at2"/>
<evidence type="ECO:0000256" key="3">
    <source>
        <dbReference type="ARBA" id="ARBA00022553"/>
    </source>
</evidence>
<dbReference type="InterPro" id="IPR003594">
    <property type="entry name" value="HATPase_dom"/>
</dbReference>
<feature type="transmembrane region" description="Helical" evidence="8">
    <location>
        <begin position="12"/>
        <end position="32"/>
    </location>
</feature>
<dbReference type="SMART" id="SM00388">
    <property type="entry name" value="HisKA"/>
    <property type="match status" value="1"/>
</dbReference>
<evidence type="ECO:0000256" key="2">
    <source>
        <dbReference type="ARBA" id="ARBA00012438"/>
    </source>
</evidence>
<dbReference type="Gene3D" id="1.10.287.130">
    <property type="match status" value="1"/>
</dbReference>
<dbReference type="GO" id="GO:0005886">
    <property type="term" value="C:plasma membrane"/>
    <property type="evidence" value="ECO:0007669"/>
    <property type="project" value="TreeGrafter"/>
</dbReference>
<dbReference type="InterPro" id="IPR004358">
    <property type="entry name" value="Sig_transdc_His_kin-like_C"/>
</dbReference>
<keyword evidence="8" id="KW-0812">Transmembrane</keyword>
<dbReference type="FunFam" id="1.10.287.130:FF:000001">
    <property type="entry name" value="Two-component sensor histidine kinase"/>
    <property type="match status" value="1"/>
</dbReference>
<dbReference type="PROSITE" id="PS50109">
    <property type="entry name" value="HIS_KIN"/>
    <property type="match status" value="1"/>
</dbReference>
<dbReference type="CDD" id="cd00082">
    <property type="entry name" value="HisKA"/>
    <property type="match status" value="1"/>
</dbReference>
<dbReference type="InterPro" id="IPR050351">
    <property type="entry name" value="BphY/WalK/GraS-like"/>
</dbReference>
<dbReference type="InterPro" id="IPR036890">
    <property type="entry name" value="HATPase_C_sf"/>
</dbReference>
<evidence type="ECO:0000259" key="9">
    <source>
        <dbReference type="PROSITE" id="PS50109"/>
    </source>
</evidence>
<keyword evidence="3" id="KW-0597">Phosphoprotein</keyword>
<keyword evidence="5 10" id="KW-0418">Kinase</keyword>
<accession>D6TIA1</accession>
<dbReference type="SMART" id="SM00387">
    <property type="entry name" value="HATPase_c"/>
    <property type="match status" value="1"/>
</dbReference>
<dbReference type="PANTHER" id="PTHR45453">
    <property type="entry name" value="PHOSPHATE REGULON SENSOR PROTEIN PHOR"/>
    <property type="match status" value="1"/>
</dbReference>